<evidence type="ECO:0000313" key="2">
    <source>
        <dbReference type="EMBL" id="GAA2586298.1"/>
    </source>
</evidence>
<dbReference type="SUPFAM" id="SSF48452">
    <property type="entry name" value="TPR-like"/>
    <property type="match status" value="2"/>
</dbReference>
<dbReference type="InterPro" id="IPR002182">
    <property type="entry name" value="NB-ARC"/>
</dbReference>
<dbReference type="InterPro" id="IPR029787">
    <property type="entry name" value="Nucleotide_cyclase"/>
</dbReference>
<comment type="caution">
    <text evidence="2">The sequence shown here is derived from an EMBL/GenBank/DDBJ whole genome shotgun (WGS) entry which is preliminary data.</text>
</comment>
<dbReference type="Proteomes" id="UP001501509">
    <property type="component" value="Unassembled WGS sequence"/>
</dbReference>
<dbReference type="Gene3D" id="3.30.70.1230">
    <property type="entry name" value="Nucleotide cyclase"/>
    <property type="match status" value="1"/>
</dbReference>
<evidence type="ECO:0000313" key="3">
    <source>
        <dbReference type="Proteomes" id="UP001501509"/>
    </source>
</evidence>
<dbReference type="Gene3D" id="3.40.50.300">
    <property type="entry name" value="P-loop containing nucleotide triphosphate hydrolases"/>
    <property type="match status" value="1"/>
</dbReference>
<dbReference type="Pfam" id="PF00931">
    <property type="entry name" value="NB-ARC"/>
    <property type="match status" value="1"/>
</dbReference>
<evidence type="ECO:0000259" key="1">
    <source>
        <dbReference type="Pfam" id="PF00931"/>
    </source>
</evidence>
<reference evidence="3" key="1">
    <citation type="journal article" date="2019" name="Int. J. Syst. Evol. Microbiol.">
        <title>The Global Catalogue of Microorganisms (GCM) 10K type strain sequencing project: providing services to taxonomists for standard genome sequencing and annotation.</title>
        <authorList>
            <consortium name="The Broad Institute Genomics Platform"/>
            <consortium name="The Broad Institute Genome Sequencing Center for Infectious Disease"/>
            <person name="Wu L."/>
            <person name="Ma J."/>
        </authorList>
    </citation>
    <scope>NUCLEOTIDE SEQUENCE [LARGE SCALE GENOMIC DNA]</scope>
    <source>
        <strain evidence="3">JCM 6833</strain>
    </source>
</reference>
<dbReference type="SMART" id="SM00028">
    <property type="entry name" value="TPR"/>
    <property type="match status" value="5"/>
</dbReference>
<dbReference type="InterPro" id="IPR027417">
    <property type="entry name" value="P-loop_NTPase"/>
</dbReference>
<dbReference type="PANTHER" id="PTHR47691:SF3">
    <property type="entry name" value="HTH-TYPE TRANSCRIPTIONAL REGULATOR RV0890C-RELATED"/>
    <property type="match status" value="1"/>
</dbReference>
<accession>A0ABN3PIR5</accession>
<protein>
    <submittedName>
        <fullName evidence="2">Tetratricopeptide repeat protein</fullName>
    </submittedName>
</protein>
<dbReference type="RefSeq" id="WP_344539661.1">
    <property type="nucleotide sequence ID" value="NZ_BAAATD010000002.1"/>
</dbReference>
<proteinExistence type="predicted"/>
<dbReference type="InterPro" id="IPR019734">
    <property type="entry name" value="TPR_rpt"/>
</dbReference>
<dbReference type="Pfam" id="PF13424">
    <property type="entry name" value="TPR_12"/>
    <property type="match status" value="2"/>
</dbReference>
<dbReference type="EMBL" id="BAAATD010000002">
    <property type="protein sequence ID" value="GAA2586298.1"/>
    <property type="molecule type" value="Genomic_DNA"/>
</dbReference>
<dbReference type="InterPro" id="IPR011990">
    <property type="entry name" value="TPR-like_helical_dom_sf"/>
</dbReference>
<sequence length="872" mass="95774">MSALPPAVHRTILCVDVERFTDRHRPHQLAVRDGVYRSLRAAFTRSGVPWRDCYHEDRGDGVFVLVPSEVPKTLLVTKVLGELALALADHNEGCDRQARIRLRLALHAGEVCHDAHGVAGSAIDLAFRLLDAEPLRRALVGSAGTLAVIASQWFYDEVVRHDADARPATYRRVRISVKQTRTSAWICLPDDPYPPRQPMPDVAVPRQLPAAIAGFTGRRAELRALTAMLEETSTVLISAIGGTAGIGKTALAVHWAHQVAARFPDGQLYVNLRGFDPAGPPVASAEAIRVFLDAFQVPPEQIPVNLEAQAALYRSLLAGRRILVVLDNARDIDQINPLLPGSPGCVVMVTSRNRLPSLIAQGARPLTLDVLPRADAHQLLARRVGTEQVTTHPKATEEIINRCARLPLALSIVAARAATHPSFPLTALADELRDVHQRLETLDSGEAATDTRTVFSWSYDQLTPEAARLFRLLGLHPGPEVSVPAAASLAGAQARSLLSELARAHLLAESAPGRFAFHDLLRLYANEQAHTHDPEPERRAAVHRMLDHYLHSAHAATLLMYPGVPHITLTPPQPGVVPEKPPDHTAARTWFDAEYPVLLAAIEQAAADGHTVHAWQIPWALRIYFRLKEHWHDWIASHHTALTATHHHDPYGQAHTRLGVGHACALLGRYDEAQFHLRQALALFDDLDDANGQVEAHHKLGILAEFQDSYEEAMAHTRQALALSRATGHRHGQAGTLNNLGWFHVLLGEPHQALNYCRQALTLQRELGDRQGEANTLDSIGYAHHLLGHHQEAITCLERAAALQRELGDLHRQATKLDHLGDAHQAGGDHAAARTAWQQAIDMLDLLQLVPRLGTGYADPDAIRAKLRDLQP</sequence>
<organism evidence="2 3">
    <name type="scientific">Actinomadura fulvescens</name>
    <dbReference type="NCBI Taxonomy" id="46160"/>
    <lineage>
        <taxon>Bacteria</taxon>
        <taxon>Bacillati</taxon>
        <taxon>Actinomycetota</taxon>
        <taxon>Actinomycetes</taxon>
        <taxon>Streptosporangiales</taxon>
        <taxon>Thermomonosporaceae</taxon>
        <taxon>Actinomadura</taxon>
    </lineage>
</organism>
<dbReference type="PANTHER" id="PTHR47691">
    <property type="entry name" value="REGULATOR-RELATED"/>
    <property type="match status" value="1"/>
</dbReference>
<dbReference type="Gene3D" id="1.25.40.10">
    <property type="entry name" value="Tetratricopeptide repeat domain"/>
    <property type="match status" value="1"/>
</dbReference>
<dbReference type="SUPFAM" id="SSF52540">
    <property type="entry name" value="P-loop containing nucleoside triphosphate hydrolases"/>
    <property type="match status" value="1"/>
</dbReference>
<feature type="domain" description="NB-ARC" evidence="1">
    <location>
        <begin position="222"/>
        <end position="388"/>
    </location>
</feature>
<dbReference type="PRINTS" id="PR00364">
    <property type="entry name" value="DISEASERSIST"/>
</dbReference>
<gene>
    <name evidence="2" type="ORF">GCM10010411_18790</name>
</gene>
<keyword evidence="3" id="KW-1185">Reference proteome</keyword>
<name>A0ABN3PIR5_9ACTN</name>